<accession>A0A6G7CN28</accession>
<gene>
    <name evidence="1" type="ORF">G5S32_15780</name>
</gene>
<dbReference type="RefSeq" id="WP_165312990.1">
    <property type="nucleotide sequence ID" value="NZ_CP049332.1"/>
</dbReference>
<dbReference type="AlphaFoldDB" id="A0A6G7CN28"/>
<dbReference type="EMBL" id="CP049332">
    <property type="protein sequence ID" value="QIH43456.1"/>
    <property type="molecule type" value="Genomic_DNA"/>
</dbReference>
<proteinExistence type="predicted"/>
<protein>
    <submittedName>
        <fullName evidence="1">Uncharacterized protein</fullName>
    </submittedName>
</protein>
<dbReference type="KEGG" id="vzi:G5S32_15780"/>
<name>A0A6G7CN28_9VIBR</name>
<evidence type="ECO:0000313" key="2">
    <source>
        <dbReference type="Proteomes" id="UP000503003"/>
    </source>
</evidence>
<sequence>MPTNLVCKSKVERRYNAKVMGSNKLTYTPYTASLAANEEDYSDGKLRQSSVIHISYDVTGAFPEQKFAEALTPATTELAQAHAKPIEFQYHRQPTHVEFQLSNLQDVSDVNINAGILNRMLMQYDYEQFHGAYGNAGMFNNDKSVQVDTTAVEINNLADVFTVIEALYVEMSVLGITEADYPNITLSYSSDVAALLRKPIVVSGSSMTTGRSELGAAYSGMVQKEVPNVLQAGSHISLAYRPAITNHHSSLPGIYSKQEGDHGISMKTLFTYESASNEIESKGTYVYQTVTTPTSRALAKAKASKK</sequence>
<organism evidence="1 2">
    <name type="scientific">Vibrio ziniensis</name>
    <dbReference type="NCBI Taxonomy" id="2711221"/>
    <lineage>
        <taxon>Bacteria</taxon>
        <taxon>Pseudomonadati</taxon>
        <taxon>Pseudomonadota</taxon>
        <taxon>Gammaproteobacteria</taxon>
        <taxon>Vibrionales</taxon>
        <taxon>Vibrionaceae</taxon>
        <taxon>Vibrio</taxon>
    </lineage>
</organism>
<reference evidence="1 2" key="1">
    <citation type="submission" date="2020-02" db="EMBL/GenBank/DDBJ databases">
        <title>A complete genome of a marine bacterium Vibrio sp. ZWAL4003 isolated from the mangrove sediment with the ability to degrade polysaccharides.</title>
        <authorList>
            <person name="Wu J."/>
            <person name="Qu W."/>
            <person name="Zeng R."/>
        </authorList>
    </citation>
    <scope>NUCLEOTIDE SEQUENCE [LARGE SCALE GENOMIC DNA]</scope>
    <source>
        <strain evidence="1 2">ZWAL4003</strain>
    </source>
</reference>
<evidence type="ECO:0000313" key="1">
    <source>
        <dbReference type="EMBL" id="QIH43456.1"/>
    </source>
</evidence>
<dbReference type="Proteomes" id="UP000503003">
    <property type="component" value="Chromosome 2"/>
</dbReference>
<keyword evidence="2" id="KW-1185">Reference proteome</keyword>